<sequence length="154" mass="18774">MENEDLERDIVDKRKCFLILRMKENKFQTSSQESKKRGNWQKLSSNKSSTQELDQEVEEVIRLGRFSEGGKRPMKARMRLQVEVEDIMIRKGKLADDTESKDIWIKRDMNLEEKEKEKVLRNEAKEKIEKRMVIEKNNFYWRVLDMRQKKWYLQ</sequence>
<organism evidence="2 3">
    <name type="scientific">Portunus trituberculatus</name>
    <name type="common">Swimming crab</name>
    <name type="synonym">Neptunus trituberculatus</name>
    <dbReference type="NCBI Taxonomy" id="210409"/>
    <lineage>
        <taxon>Eukaryota</taxon>
        <taxon>Metazoa</taxon>
        <taxon>Ecdysozoa</taxon>
        <taxon>Arthropoda</taxon>
        <taxon>Crustacea</taxon>
        <taxon>Multicrustacea</taxon>
        <taxon>Malacostraca</taxon>
        <taxon>Eumalacostraca</taxon>
        <taxon>Eucarida</taxon>
        <taxon>Decapoda</taxon>
        <taxon>Pleocyemata</taxon>
        <taxon>Brachyura</taxon>
        <taxon>Eubrachyura</taxon>
        <taxon>Portunoidea</taxon>
        <taxon>Portunidae</taxon>
        <taxon>Portuninae</taxon>
        <taxon>Portunus</taxon>
    </lineage>
</organism>
<dbReference type="EMBL" id="VSRR010017500">
    <property type="protein sequence ID" value="MPC60420.1"/>
    <property type="molecule type" value="Genomic_DNA"/>
</dbReference>
<protein>
    <submittedName>
        <fullName evidence="2">Uncharacterized protein</fullName>
    </submittedName>
</protein>
<feature type="region of interest" description="Disordered" evidence="1">
    <location>
        <begin position="28"/>
        <end position="52"/>
    </location>
</feature>
<proteinExistence type="predicted"/>
<feature type="compositionally biased region" description="Polar residues" evidence="1">
    <location>
        <begin position="41"/>
        <end position="52"/>
    </location>
</feature>
<name>A0A5B7GJM1_PORTR</name>
<evidence type="ECO:0000313" key="2">
    <source>
        <dbReference type="EMBL" id="MPC60420.1"/>
    </source>
</evidence>
<evidence type="ECO:0000256" key="1">
    <source>
        <dbReference type="SAM" id="MobiDB-lite"/>
    </source>
</evidence>
<accession>A0A5B7GJM1</accession>
<comment type="caution">
    <text evidence="2">The sequence shown here is derived from an EMBL/GenBank/DDBJ whole genome shotgun (WGS) entry which is preliminary data.</text>
</comment>
<dbReference type="Proteomes" id="UP000324222">
    <property type="component" value="Unassembled WGS sequence"/>
</dbReference>
<reference evidence="2 3" key="1">
    <citation type="submission" date="2019-05" db="EMBL/GenBank/DDBJ databases">
        <title>Another draft genome of Portunus trituberculatus and its Hox gene families provides insights of decapod evolution.</title>
        <authorList>
            <person name="Jeong J.-H."/>
            <person name="Song I."/>
            <person name="Kim S."/>
            <person name="Choi T."/>
            <person name="Kim D."/>
            <person name="Ryu S."/>
            <person name="Kim W."/>
        </authorList>
    </citation>
    <scope>NUCLEOTIDE SEQUENCE [LARGE SCALE GENOMIC DNA]</scope>
    <source>
        <tissue evidence="2">Muscle</tissue>
    </source>
</reference>
<keyword evidence="3" id="KW-1185">Reference proteome</keyword>
<dbReference type="AlphaFoldDB" id="A0A5B7GJM1"/>
<evidence type="ECO:0000313" key="3">
    <source>
        <dbReference type="Proteomes" id="UP000324222"/>
    </source>
</evidence>
<gene>
    <name evidence="2" type="ORF">E2C01_054464</name>
</gene>